<protein>
    <submittedName>
        <fullName evidence="1">Uncharacterized protein</fullName>
    </submittedName>
</protein>
<accession>A0A0N0BFX9</accession>
<evidence type="ECO:0000313" key="1">
    <source>
        <dbReference type="EMBL" id="KOX73988.1"/>
    </source>
</evidence>
<dbReference type="AlphaFoldDB" id="A0A0N0BFX9"/>
<sequence>MKETFLSFIELHSHFSLSNKKNDWKMIEGAAAKSENWRIEWQRWVPGVLLPFCGKPESSSRSSYVGSCTTIGNRSKIIGRQSAEGVGFGSAVGMKNGMRESFEVHEEEVSLWECLYISPLCLCLFVFFNTSYE</sequence>
<dbReference type="OrthoDB" id="10513956at2759"/>
<keyword evidence="2" id="KW-1185">Reference proteome</keyword>
<dbReference type="Proteomes" id="UP000053105">
    <property type="component" value="Unassembled WGS sequence"/>
</dbReference>
<gene>
    <name evidence="1" type="ORF">WN51_14067</name>
</gene>
<organism evidence="1 2">
    <name type="scientific">Melipona quadrifasciata</name>
    <dbReference type="NCBI Taxonomy" id="166423"/>
    <lineage>
        <taxon>Eukaryota</taxon>
        <taxon>Metazoa</taxon>
        <taxon>Ecdysozoa</taxon>
        <taxon>Arthropoda</taxon>
        <taxon>Hexapoda</taxon>
        <taxon>Insecta</taxon>
        <taxon>Pterygota</taxon>
        <taxon>Neoptera</taxon>
        <taxon>Endopterygota</taxon>
        <taxon>Hymenoptera</taxon>
        <taxon>Apocrita</taxon>
        <taxon>Aculeata</taxon>
        <taxon>Apoidea</taxon>
        <taxon>Anthophila</taxon>
        <taxon>Apidae</taxon>
        <taxon>Melipona</taxon>
    </lineage>
</organism>
<name>A0A0N0BFX9_9HYME</name>
<dbReference type="EMBL" id="KQ435794">
    <property type="protein sequence ID" value="KOX73988.1"/>
    <property type="molecule type" value="Genomic_DNA"/>
</dbReference>
<reference evidence="1 2" key="1">
    <citation type="submission" date="2015-07" db="EMBL/GenBank/DDBJ databases">
        <title>The genome of Melipona quadrifasciata.</title>
        <authorList>
            <person name="Pan H."/>
            <person name="Kapheim K."/>
        </authorList>
    </citation>
    <scope>NUCLEOTIDE SEQUENCE [LARGE SCALE GENOMIC DNA]</scope>
    <source>
        <strain evidence="1">0111107301</strain>
        <tissue evidence="1">Whole body</tissue>
    </source>
</reference>
<proteinExistence type="predicted"/>
<evidence type="ECO:0000313" key="2">
    <source>
        <dbReference type="Proteomes" id="UP000053105"/>
    </source>
</evidence>